<dbReference type="NCBIfam" id="TIGR04170">
    <property type="entry name" value="RNR_1b_NrdE"/>
    <property type="match status" value="1"/>
</dbReference>
<organism evidence="12 13">
    <name type="scientific">Franconibacter daqui</name>
    <dbReference type="NCBI Taxonomy" id="2047724"/>
    <lineage>
        <taxon>Bacteria</taxon>
        <taxon>Pseudomonadati</taxon>
        <taxon>Pseudomonadota</taxon>
        <taxon>Gammaproteobacteria</taxon>
        <taxon>Enterobacterales</taxon>
        <taxon>Enterobacteriaceae</taxon>
        <taxon>Franconibacter</taxon>
    </lineage>
</organism>
<dbReference type="Pfam" id="PF00317">
    <property type="entry name" value="Ribonuc_red_lgN"/>
    <property type="match status" value="1"/>
</dbReference>
<name>A0ABV1PKQ1_9ENTR</name>
<dbReference type="SUPFAM" id="SSF51998">
    <property type="entry name" value="PFL-like glycyl radical enzymes"/>
    <property type="match status" value="1"/>
</dbReference>
<dbReference type="Pfam" id="PF02867">
    <property type="entry name" value="Ribonuc_red_lgC"/>
    <property type="match status" value="1"/>
</dbReference>
<comment type="function">
    <text evidence="10">Provides the precursors necessary for DNA synthesis. Catalyzes the biosynthesis of deoxyribonucleotides from the corresponding ribonucleotides.</text>
</comment>
<keyword evidence="8" id="KW-1015">Disulfide bond</keyword>
<protein>
    <recommendedName>
        <fullName evidence="2 10">Ribonucleoside-diphosphate reductase</fullName>
        <ecNumber evidence="2 10">1.17.4.1</ecNumber>
    </recommendedName>
</protein>
<dbReference type="GO" id="GO:0004748">
    <property type="term" value="F:ribonucleoside-diphosphate reductase activity, thioredoxin disulfide as acceptor"/>
    <property type="evidence" value="ECO:0007669"/>
    <property type="project" value="UniProtKB-EC"/>
</dbReference>
<comment type="catalytic activity">
    <reaction evidence="9 10">
        <text>a 2'-deoxyribonucleoside 5'-diphosphate + [thioredoxin]-disulfide + H2O = a ribonucleoside 5'-diphosphate + [thioredoxin]-dithiol</text>
        <dbReference type="Rhea" id="RHEA:23252"/>
        <dbReference type="Rhea" id="RHEA-COMP:10698"/>
        <dbReference type="Rhea" id="RHEA-COMP:10700"/>
        <dbReference type="ChEBI" id="CHEBI:15377"/>
        <dbReference type="ChEBI" id="CHEBI:29950"/>
        <dbReference type="ChEBI" id="CHEBI:50058"/>
        <dbReference type="ChEBI" id="CHEBI:57930"/>
        <dbReference type="ChEBI" id="CHEBI:73316"/>
        <dbReference type="EC" id="1.17.4.1"/>
    </reaction>
</comment>
<evidence type="ECO:0000256" key="9">
    <source>
        <dbReference type="ARBA" id="ARBA00047754"/>
    </source>
</evidence>
<comment type="similarity">
    <text evidence="1 10">Belongs to the ribonucleoside diphosphate reductase large chain family.</text>
</comment>
<accession>A0ABV1PKQ1</accession>
<dbReference type="Gene3D" id="1.10.1650.20">
    <property type="match status" value="1"/>
</dbReference>
<keyword evidence="3" id="KW-0021">Allosteric enzyme</keyword>
<keyword evidence="4" id="KW-0547">Nucleotide-binding</keyword>
<dbReference type="InterPro" id="IPR000788">
    <property type="entry name" value="RNR_lg_C"/>
</dbReference>
<reference evidence="12 13" key="1">
    <citation type="submission" date="2024-06" db="EMBL/GenBank/DDBJ databases">
        <title>Fanconibacter daqui strain Q02 whole shotgun sequencing project.</title>
        <authorList>
            <person name="Rodrigues J.W.A."/>
            <person name="Viana L.C."/>
            <person name="Vieira E.C."/>
            <person name="Souza F.O.L."/>
            <person name="Alegria O.C."/>
            <person name="Patroca S."/>
            <person name="Cruz A.C.R."/>
            <person name="Nunes A.R.C."/>
        </authorList>
    </citation>
    <scope>NUCLEOTIDE SEQUENCE [LARGE SCALE GENOMIC DNA]</scope>
    <source>
        <strain evidence="12 13">Q02</strain>
    </source>
</reference>
<evidence type="ECO:0000256" key="5">
    <source>
        <dbReference type="ARBA" id="ARBA00022840"/>
    </source>
</evidence>
<dbReference type="CDD" id="cd01679">
    <property type="entry name" value="RNR_I"/>
    <property type="match status" value="1"/>
</dbReference>
<dbReference type="Gene3D" id="3.20.70.20">
    <property type="match status" value="1"/>
</dbReference>
<evidence type="ECO:0000256" key="7">
    <source>
        <dbReference type="ARBA" id="ARBA00023116"/>
    </source>
</evidence>
<dbReference type="Pfam" id="PF08343">
    <property type="entry name" value="RNR_N"/>
    <property type="match status" value="1"/>
</dbReference>
<evidence type="ECO:0000256" key="4">
    <source>
        <dbReference type="ARBA" id="ARBA00022741"/>
    </source>
</evidence>
<evidence type="ECO:0000256" key="3">
    <source>
        <dbReference type="ARBA" id="ARBA00022533"/>
    </source>
</evidence>
<dbReference type="InterPro" id="IPR013509">
    <property type="entry name" value="RNR_lsu_N"/>
</dbReference>
<evidence type="ECO:0000313" key="12">
    <source>
        <dbReference type="EMBL" id="MER0125416.1"/>
    </source>
</evidence>
<dbReference type="EC" id="1.17.4.1" evidence="2 10"/>
<keyword evidence="7 10" id="KW-0215">Deoxyribonucleotide synthesis</keyword>
<proteinExistence type="inferred from homology"/>
<evidence type="ECO:0000256" key="2">
    <source>
        <dbReference type="ARBA" id="ARBA00012274"/>
    </source>
</evidence>
<keyword evidence="6 10" id="KW-0560">Oxidoreductase</keyword>
<keyword evidence="13" id="KW-1185">Reference proteome</keyword>
<evidence type="ECO:0000313" key="13">
    <source>
        <dbReference type="Proteomes" id="UP001447374"/>
    </source>
</evidence>
<feature type="domain" description="Ribonucleotide reductase large subunit" evidence="11">
    <location>
        <begin position="566"/>
        <end position="588"/>
    </location>
</feature>
<dbReference type="SUPFAM" id="SSF48168">
    <property type="entry name" value="R1 subunit of ribonucleotide reductase, N-terminal domain"/>
    <property type="match status" value="1"/>
</dbReference>
<dbReference type="InterPro" id="IPR026459">
    <property type="entry name" value="RNR_1b_NrdE"/>
</dbReference>
<evidence type="ECO:0000256" key="8">
    <source>
        <dbReference type="ARBA" id="ARBA00023157"/>
    </source>
</evidence>
<dbReference type="InterPro" id="IPR013554">
    <property type="entry name" value="RNR_N"/>
</dbReference>
<dbReference type="NCBIfam" id="TIGR02506">
    <property type="entry name" value="NrdE_NrdA"/>
    <property type="match status" value="1"/>
</dbReference>
<gene>
    <name evidence="12" type="primary">nrdE</name>
    <name evidence="12" type="ORF">ABQG75_06675</name>
</gene>
<dbReference type="RefSeq" id="WP_349950941.1">
    <property type="nucleotide sequence ID" value="NZ_JBEHGX010000002.1"/>
</dbReference>
<evidence type="ECO:0000259" key="11">
    <source>
        <dbReference type="PROSITE" id="PS00089"/>
    </source>
</evidence>
<dbReference type="Proteomes" id="UP001447374">
    <property type="component" value="Unassembled WGS sequence"/>
</dbReference>
<keyword evidence="5" id="KW-0067">ATP-binding</keyword>
<dbReference type="InterPro" id="IPR013346">
    <property type="entry name" value="NrdE_NrdA_C"/>
</dbReference>
<dbReference type="EMBL" id="JBEHGX010000002">
    <property type="protein sequence ID" value="MER0125416.1"/>
    <property type="molecule type" value="Genomic_DNA"/>
</dbReference>
<evidence type="ECO:0000256" key="6">
    <source>
        <dbReference type="ARBA" id="ARBA00023002"/>
    </source>
</evidence>
<dbReference type="PANTHER" id="PTHR11573">
    <property type="entry name" value="RIBONUCLEOSIDE-DIPHOSPHATE REDUCTASE LARGE CHAIN"/>
    <property type="match status" value="1"/>
</dbReference>
<comment type="caution">
    <text evidence="12">The sequence shown here is derived from an EMBL/GenBank/DDBJ whole genome shotgun (WGS) entry which is preliminary data.</text>
</comment>
<evidence type="ECO:0000256" key="1">
    <source>
        <dbReference type="ARBA" id="ARBA00010406"/>
    </source>
</evidence>
<dbReference type="InterPro" id="IPR008926">
    <property type="entry name" value="RNR_R1-su_N"/>
</dbReference>
<dbReference type="PROSITE" id="PS00089">
    <property type="entry name" value="RIBORED_LARGE"/>
    <property type="match status" value="1"/>
</dbReference>
<dbReference type="InterPro" id="IPR039718">
    <property type="entry name" value="Rrm1"/>
</dbReference>
<sequence>MVTTEITRVTQSAPDYHALNAMLNLYDKAGRIQFEKDKDAVAAFMAQHVAPNSVAFASPQARLDYLLAEGYYDKTVLQRYNPAFVDALFAQAHESGFRFQTFLGAWKFYTSYTLKTFDGKRYLEHFEDRACMVALTLGQGDETLASRLLQEMLSGRFQPATPTFLNCGKMQRGELVSCFLLRIEDNMESIGRAVNAALQLSKRGGGVALSLSNLREAGAPIKRIENQSSGVIPVMKMLEDAFSYANQLGARQGAGAVYLNAHHPDILRFLDTRRENADEKIRIKTLSLGVVIPDVTFHLARANAQMALFSPYDVERLYGKAFGDIAVTEMYDQLVADERVRKSWINARDFFQTLAEIQFESGYPYIMFEDTVNRANPIAGRINMSNLCSEILQVNSPSTYDENLDYTQVGKDISCNLGSLNIAHTMDSPDFGRTVEVAVRALTAVSDMSHIRSVPSIEAGNAKSHAIGLGQMNLHGYLAREGIAYGSPEGLDFTNIYFYTITWHALHTSMMLARERGQRFEGFEQSRYASGEYFDKYLEQTWMPKTAKVQALFDRAGIAIPTQEMWRRLRDEVMQFGLYNQNLQAVPPTGSISYINHATSSIHPIVSKIEIRKEGKTGRVYYPAPFMTNENLALYQDAYEIGPEKIIDTYAEATRHVDQGLSLTLFFPDTATTRDINRAQIYAWKKGIKTLYYIRLRQMALEGTEIEGCVSCAL</sequence>
<evidence type="ECO:0000256" key="10">
    <source>
        <dbReference type="RuleBase" id="RU003410"/>
    </source>
</evidence>
<dbReference type="PANTHER" id="PTHR11573:SF30">
    <property type="entry name" value="RIBONUCLEOSIDE-DIPHOSPHATE REDUCTASE 2 SUBUNIT ALPHA"/>
    <property type="match status" value="1"/>
</dbReference>
<dbReference type="PRINTS" id="PR01183">
    <property type="entry name" value="RIBORDTASEM1"/>
</dbReference>